<organism evidence="1 2">
    <name type="scientific">Lactobacillus helveticus</name>
    <name type="common">Lactobacillus suntoryeus</name>
    <dbReference type="NCBI Taxonomy" id="1587"/>
    <lineage>
        <taxon>Bacteria</taxon>
        <taxon>Bacillati</taxon>
        <taxon>Bacillota</taxon>
        <taxon>Bacilli</taxon>
        <taxon>Lactobacillales</taxon>
        <taxon>Lactobacillaceae</taxon>
        <taxon>Lactobacillus</taxon>
    </lineage>
</organism>
<gene>
    <name evidence="1" type="ORF">Lh8105_07600</name>
</gene>
<proteinExistence type="predicted"/>
<sequence>MKVTDRQMIIDYLTSAALVSIMKEIEVDGQKLTRQDQQAVAIDLINRALVLLDENGLIPFLENIDAKKNRTDFLMKLAMKSFDFLNNNEKHESHDL</sequence>
<dbReference type="AlphaFoldDB" id="A0AAU8XUY8"/>
<evidence type="ECO:0000313" key="2">
    <source>
        <dbReference type="Proteomes" id="UP000234562"/>
    </source>
</evidence>
<protein>
    <submittedName>
        <fullName evidence="1">Uncharacterized protein</fullName>
    </submittedName>
</protein>
<evidence type="ECO:0000313" key="1">
    <source>
        <dbReference type="EMBL" id="AUI74641.1"/>
    </source>
</evidence>
<dbReference type="RefSeq" id="WP_023191853.1">
    <property type="nucleotide sequence ID" value="NZ_CP015496.1"/>
</dbReference>
<name>A0AAU8XUY8_LACHE</name>
<accession>A0AAU8XUY8</accession>
<dbReference type="Proteomes" id="UP000234562">
    <property type="component" value="Chromosome"/>
</dbReference>
<dbReference type="EMBL" id="CP015496">
    <property type="protein sequence ID" value="AUI74641.1"/>
    <property type="molecule type" value="Genomic_DNA"/>
</dbReference>
<reference evidence="2" key="1">
    <citation type="submission" date="2016-05" db="EMBL/GenBank/DDBJ databases">
        <title>Genome sequence of Lactobacillus helveticus FAM8105.</title>
        <authorList>
            <person name="Ahrens C."/>
            <person name="Schmid M."/>
        </authorList>
    </citation>
    <scope>NUCLEOTIDE SEQUENCE [LARGE SCALE GENOMIC DNA]</scope>
    <source>
        <strain evidence="2">FAM8105</strain>
    </source>
</reference>